<gene>
    <name evidence="1" type="ORF">PVAG01_06049</name>
</gene>
<reference evidence="1 2" key="1">
    <citation type="submission" date="2024-06" db="EMBL/GenBank/DDBJ databases">
        <title>Complete genome of Phlyctema vagabunda strain 19-DSS-EL-015.</title>
        <authorList>
            <person name="Fiorenzani C."/>
        </authorList>
    </citation>
    <scope>NUCLEOTIDE SEQUENCE [LARGE SCALE GENOMIC DNA]</scope>
    <source>
        <strain evidence="1 2">19-DSS-EL-015</strain>
    </source>
</reference>
<evidence type="ECO:0000313" key="2">
    <source>
        <dbReference type="Proteomes" id="UP001629113"/>
    </source>
</evidence>
<comment type="caution">
    <text evidence="1">The sequence shown here is derived from an EMBL/GenBank/DDBJ whole genome shotgun (WGS) entry which is preliminary data.</text>
</comment>
<evidence type="ECO:0000313" key="1">
    <source>
        <dbReference type="EMBL" id="KAL3421893.1"/>
    </source>
</evidence>
<protein>
    <submittedName>
        <fullName evidence="1">Uncharacterized protein</fullName>
    </submittedName>
</protein>
<dbReference type="Proteomes" id="UP001629113">
    <property type="component" value="Unassembled WGS sequence"/>
</dbReference>
<accession>A0ABR4PEZ5</accession>
<organism evidence="1 2">
    <name type="scientific">Phlyctema vagabunda</name>
    <dbReference type="NCBI Taxonomy" id="108571"/>
    <lineage>
        <taxon>Eukaryota</taxon>
        <taxon>Fungi</taxon>
        <taxon>Dikarya</taxon>
        <taxon>Ascomycota</taxon>
        <taxon>Pezizomycotina</taxon>
        <taxon>Leotiomycetes</taxon>
        <taxon>Helotiales</taxon>
        <taxon>Dermateaceae</taxon>
        <taxon>Phlyctema</taxon>
    </lineage>
</organism>
<name>A0ABR4PEZ5_9HELO</name>
<proteinExistence type="predicted"/>
<dbReference type="EMBL" id="JBFCZG010000005">
    <property type="protein sequence ID" value="KAL3421893.1"/>
    <property type="molecule type" value="Genomic_DNA"/>
</dbReference>
<sequence>MLPPVEEAVLQSNPKFAILHSTLSKTILDSSGATRIHAAQKDRDVVSESLKVARTRAARLYLLRSAVCGLDLAPPSTSSRSSSSSITPAQATQNALPNELVELILLLSSRLSKSNISKSSEALLESTEPWVLLPSYIPHISNLVSSHLHTQALALARIVSPTSNASFMHRQIPKLTPAIEELQREISRKKLELEENRTRLVSQTTTLLGLYSMAITFIIHILEQNKHGAIARNARTRAEYLGLSAQKEEVDSRILVAKGMKLLYTDEVTNALSNYMLNLRDAKERLKERKKDLERQLWGYGVGRDDRTKERTMKEIARVYTEMMRETEEVGRDLKRLQGR</sequence>
<keyword evidence="2" id="KW-1185">Reference proteome</keyword>